<evidence type="ECO:0000259" key="3">
    <source>
        <dbReference type="PROSITE" id="PS51898"/>
    </source>
</evidence>
<dbReference type="InterPro" id="IPR028259">
    <property type="entry name" value="AP2-like_int_N"/>
</dbReference>
<evidence type="ECO:0000313" key="4">
    <source>
        <dbReference type="EMBL" id="CQD15228.1"/>
    </source>
</evidence>
<evidence type="ECO:0000313" key="5">
    <source>
        <dbReference type="Proteomes" id="UP000182227"/>
    </source>
</evidence>
<dbReference type="InterPro" id="IPR011010">
    <property type="entry name" value="DNA_brk_join_enz"/>
</dbReference>
<accession>A0A0U1DFB5</accession>
<name>A0A0U1DFB5_9MYCO</name>
<reference evidence="4 5" key="1">
    <citation type="submission" date="2015-03" db="EMBL/GenBank/DDBJ databases">
        <authorList>
            <person name="Murphy D."/>
        </authorList>
    </citation>
    <scope>NUCLEOTIDE SEQUENCE [LARGE SCALE GENOMIC DNA]</scope>
    <source>
        <strain evidence="4 5">D16</strain>
    </source>
</reference>
<dbReference type="InterPro" id="IPR010998">
    <property type="entry name" value="Integrase_recombinase_N"/>
</dbReference>
<dbReference type="EMBL" id="CTEF01000002">
    <property type="protein sequence ID" value="CQD15228.1"/>
    <property type="molecule type" value="Genomic_DNA"/>
</dbReference>
<evidence type="ECO:0000256" key="1">
    <source>
        <dbReference type="ARBA" id="ARBA00023125"/>
    </source>
</evidence>
<keyword evidence="1" id="KW-0238">DNA-binding</keyword>
<dbReference type="PROSITE" id="PS51898">
    <property type="entry name" value="TYR_RECOMBINASE"/>
    <property type="match status" value="1"/>
</dbReference>
<dbReference type="InterPro" id="IPR013762">
    <property type="entry name" value="Integrase-like_cat_sf"/>
</dbReference>
<protein>
    <submittedName>
        <fullName evidence="4">Phage-related integrase</fullName>
    </submittedName>
</protein>
<dbReference type="Pfam" id="PF14657">
    <property type="entry name" value="Arm-DNA-bind_4"/>
    <property type="match status" value="1"/>
</dbReference>
<dbReference type="SUPFAM" id="SSF56349">
    <property type="entry name" value="DNA breaking-rejoining enzymes"/>
    <property type="match status" value="1"/>
</dbReference>
<dbReference type="GO" id="GO:0006310">
    <property type="term" value="P:DNA recombination"/>
    <property type="evidence" value="ECO:0007669"/>
    <property type="project" value="UniProtKB-KW"/>
</dbReference>
<evidence type="ECO:0000256" key="2">
    <source>
        <dbReference type="ARBA" id="ARBA00023172"/>
    </source>
</evidence>
<sequence>MATIDKYETTTGATRYRVRYRTPDRRQTDKRGFKTKRAAEAFAATVEVEKLTGAYVAPALGKVTIGELGPDWLARQKSIIKPSAFHSVESAWRVHVEPRWASKAIADINFSDVQAWVSQLSGHRKGTVVRTAYDVLARILDDAVKDRRLARNAARGVKLPARSKQKNVYLTADQLQALAVEAGRYRSLVLLLGTAGLRWGEAAALRVGDIDFLKRKLVLHENAVTVGADIHLGTLKSGKQRTVALPAFVVDEPAQTCSGKQYGELIWPARDGGHLGPPSSHDSWLSGAVERC</sequence>
<dbReference type="Gene3D" id="1.10.150.130">
    <property type="match status" value="1"/>
</dbReference>
<keyword evidence="2" id="KW-0233">DNA recombination</keyword>
<dbReference type="GO" id="GO:0003677">
    <property type="term" value="F:DNA binding"/>
    <property type="evidence" value="ECO:0007669"/>
    <property type="project" value="UniProtKB-KW"/>
</dbReference>
<dbReference type="Gene3D" id="1.10.443.10">
    <property type="entry name" value="Intergrase catalytic core"/>
    <property type="match status" value="1"/>
</dbReference>
<feature type="domain" description="Tyr recombinase" evidence="3">
    <location>
        <begin position="165"/>
        <end position="292"/>
    </location>
</feature>
<dbReference type="Proteomes" id="UP000182227">
    <property type="component" value="Unassembled WGS sequence"/>
</dbReference>
<organism evidence="4 5">
    <name type="scientific">Mycolicibacterium conceptionense</name>
    <dbReference type="NCBI Taxonomy" id="451644"/>
    <lineage>
        <taxon>Bacteria</taxon>
        <taxon>Bacillati</taxon>
        <taxon>Actinomycetota</taxon>
        <taxon>Actinomycetes</taxon>
        <taxon>Mycobacteriales</taxon>
        <taxon>Mycobacteriaceae</taxon>
        <taxon>Mycolicibacterium</taxon>
    </lineage>
</organism>
<gene>
    <name evidence="4" type="ORF">BN970_03172</name>
</gene>
<dbReference type="AlphaFoldDB" id="A0A0U1DFB5"/>
<dbReference type="GO" id="GO:0015074">
    <property type="term" value="P:DNA integration"/>
    <property type="evidence" value="ECO:0007669"/>
    <property type="project" value="InterPro"/>
</dbReference>
<dbReference type="InterPro" id="IPR002104">
    <property type="entry name" value="Integrase_catalytic"/>
</dbReference>
<proteinExistence type="predicted"/>